<accession>A0A0N7L533</accession>
<dbReference type="RefSeq" id="XP_024576724.1">
    <property type="nucleotide sequence ID" value="XM_024726004.1"/>
</dbReference>
<dbReference type="EMBL" id="CCYD01000482">
    <property type="protein sequence ID" value="CEG40355.1"/>
    <property type="molecule type" value="Genomic_DNA"/>
</dbReference>
<reference evidence="2" key="1">
    <citation type="submission" date="2014-09" db="EMBL/GenBank/DDBJ databases">
        <authorList>
            <person name="Sharma Rahul"/>
            <person name="Thines Marco"/>
        </authorList>
    </citation>
    <scope>NUCLEOTIDE SEQUENCE [LARGE SCALE GENOMIC DNA]</scope>
</reference>
<keyword evidence="2" id="KW-1185">Reference proteome</keyword>
<dbReference type="AlphaFoldDB" id="A0A0N7L533"/>
<protein>
    <submittedName>
        <fullName evidence="1">Uncharacterized protein</fullName>
    </submittedName>
</protein>
<evidence type="ECO:0000313" key="1">
    <source>
        <dbReference type="EMBL" id="CEG40355.1"/>
    </source>
</evidence>
<sequence>MPIRPSEALVVEPMVYVYIVFAPNSLLLTCRRSSDALLFGKYKIRFSPIFKRETAHGFQLVYTLGSVVNLSRIQDQDCVPADPNPRVEIDGIDFLEVQYERITSQKTDLRS</sequence>
<evidence type="ECO:0000313" key="2">
    <source>
        <dbReference type="Proteomes" id="UP000054928"/>
    </source>
</evidence>
<dbReference type="Proteomes" id="UP000054928">
    <property type="component" value="Unassembled WGS sequence"/>
</dbReference>
<proteinExistence type="predicted"/>
<dbReference type="GeneID" id="36405614"/>
<name>A0A0N7L533_PLAHL</name>
<organism evidence="1 2">
    <name type="scientific">Plasmopara halstedii</name>
    <name type="common">Downy mildew of sunflower</name>
    <dbReference type="NCBI Taxonomy" id="4781"/>
    <lineage>
        <taxon>Eukaryota</taxon>
        <taxon>Sar</taxon>
        <taxon>Stramenopiles</taxon>
        <taxon>Oomycota</taxon>
        <taxon>Peronosporomycetes</taxon>
        <taxon>Peronosporales</taxon>
        <taxon>Peronosporaceae</taxon>
        <taxon>Plasmopara</taxon>
    </lineage>
</organism>